<comment type="caution">
    <text evidence="2">The sequence shown here is derived from an EMBL/GenBank/DDBJ whole genome shotgun (WGS) entry which is preliminary data.</text>
</comment>
<dbReference type="EMBL" id="MUKV01000039">
    <property type="protein sequence ID" value="OQS33363.1"/>
    <property type="molecule type" value="Genomic_DNA"/>
</dbReference>
<proteinExistence type="predicted"/>
<gene>
    <name evidence="2" type="ORF">B0T45_20440</name>
</gene>
<evidence type="ECO:0000259" key="1">
    <source>
        <dbReference type="Pfam" id="PF13460"/>
    </source>
</evidence>
<dbReference type="Pfam" id="PF13460">
    <property type="entry name" value="NAD_binding_10"/>
    <property type="match status" value="1"/>
</dbReference>
<dbReference type="Proteomes" id="UP000192721">
    <property type="component" value="Unassembled WGS sequence"/>
</dbReference>
<organism evidence="2 3">
    <name type="scientific">Chromobacterium haemolyticum</name>
    <dbReference type="NCBI Taxonomy" id="394935"/>
    <lineage>
        <taxon>Bacteria</taxon>
        <taxon>Pseudomonadati</taxon>
        <taxon>Pseudomonadota</taxon>
        <taxon>Betaproteobacteria</taxon>
        <taxon>Neisseriales</taxon>
        <taxon>Chromobacteriaceae</taxon>
        <taxon>Chromobacterium</taxon>
    </lineage>
</organism>
<dbReference type="PANTHER" id="PTHR12126">
    <property type="entry name" value="NADH-UBIQUINONE OXIDOREDUCTASE 39 KDA SUBUNIT-RELATED"/>
    <property type="match status" value="1"/>
</dbReference>
<accession>A0A1W0CF51</accession>
<reference evidence="2 3" key="1">
    <citation type="submission" date="2017-02" db="EMBL/GenBank/DDBJ databases">
        <title>Chromobacterium haemolyticum H5244.</title>
        <authorList>
            <person name="Gulvik C.A."/>
        </authorList>
    </citation>
    <scope>NUCLEOTIDE SEQUENCE [LARGE SCALE GENOMIC DNA]</scope>
    <source>
        <strain evidence="2 3">H5244</strain>
    </source>
</reference>
<dbReference type="Gene3D" id="3.40.50.720">
    <property type="entry name" value="NAD(P)-binding Rossmann-like Domain"/>
    <property type="match status" value="1"/>
</dbReference>
<sequence length="315" mass="33832">MTYQRICIIGGSGFIGSYIAERLTEQGCQLTIATRRRERAKASLLVLPGAQLVEADIHRPEALKSLISGHDAVINMVGILHGNAAQFDKAHVQLTEKVIAACQSLGVRRLIHISALGADERGPSLYQQSKGRAEARVRESGLEWTILRPSVVFGHGDSFLNMFASLLRKAPFLPLAGAHTRFAPIWAGDVAHAVEASLSRRPAIGQSLDLAGPGVYTLAELVSLVGRHIGKPRPVIALPQSLAMLQAALMECLPGPTLISRDNVRSLSVDNISDQPFPSALLGFSPTALEALAPGLLGSDEFNLTMSAYRRQIAR</sequence>
<dbReference type="SUPFAM" id="SSF51735">
    <property type="entry name" value="NAD(P)-binding Rossmann-fold domains"/>
    <property type="match status" value="1"/>
</dbReference>
<dbReference type="CDD" id="cd05271">
    <property type="entry name" value="NDUFA9_like_SDR_a"/>
    <property type="match status" value="1"/>
</dbReference>
<dbReference type="AlphaFoldDB" id="A0A1W0CF51"/>
<protein>
    <submittedName>
        <fullName evidence="2">NAD-dependent dehydratase</fullName>
    </submittedName>
</protein>
<dbReference type="InterPro" id="IPR036291">
    <property type="entry name" value="NAD(P)-bd_dom_sf"/>
</dbReference>
<dbReference type="GO" id="GO:0044877">
    <property type="term" value="F:protein-containing complex binding"/>
    <property type="evidence" value="ECO:0007669"/>
    <property type="project" value="TreeGrafter"/>
</dbReference>
<dbReference type="InterPro" id="IPR016040">
    <property type="entry name" value="NAD(P)-bd_dom"/>
</dbReference>
<dbReference type="InterPro" id="IPR051207">
    <property type="entry name" value="ComplexI_NDUFA9_subunit"/>
</dbReference>
<evidence type="ECO:0000313" key="3">
    <source>
        <dbReference type="Proteomes" id="UP000192721"/>
    </source>
</evidence>
<feature type="domain" description="NAD(P)-binding" evidence="1">
    <location>
        <begin position="10"/>
        <end position="151"/>
    </location>
</feature>
<name>A0A1W0CF51_9NEIS</name>
<dbReference type="PANTHER" id="PTHR12126:SF11">
    <property type="entry name" value="NADH DEHYDROGENASE [UBIQUINONE] 1 ALPHA SUBCOMPLEX SUBUNIT 9, MITOCHONDRIAL"/>
    <property type="match status" value="1"/>
</dbReference>
<dbReference type="RefSeq" id="WP_081556734.1">
    <property type="nucleotide sequence ID" value="NZ_LXRL01000053.1"/>
</dbReference>
<evidence type="ECO:0000313" key="2">
    <source>
        <dbReference type="EMBL" id="OQS33363.1"/>
    </source>
</evidence>